<evidence type="ECO:0000259" key="1">
    <source>
        <dbReference type="Pfam" id="PF13545"/>
    </source>
</evidence>
<dbReference type="Pfam" id="PF13545">
    <property type="entry name" value="HTH_Crp_2"/>
    <property type="match status" value="1"/>
</dbReference>
<dbReference type="SUPFAM" id="SSF46785">
    <property type="entry name" value="Winged helix' DNA-binding domain"/>
    <property type="match status" value="1"/>
</dbReference>
<accession>A0A7L8G8I1</accession>
<name>A0A7L8G8I1_9CAUD</name>
<sequence length="133" mass="14534">MLYSREIILARVTISMVRTVVAEILKDERFGTRADDAVLCCAIFVGQAEHKPMTAAKLAEYAGIPRPTVVRKLRQLQVEGIVRVLDGGQAELVADLLADGLQAATARSIRVINTAASRLSKMDTHRIAHRKGV</sequence>
<dbReference type="Gene3D" id="1.10.10.10">
    <property type="entry name" value="Winged helix-like DNA-binding domain superfamily/Winged helix DNA-binding domain"/>
    <property type="match status" value="1"/>
</dbReference>
<keyword evidence="3" id="KW-1185">Reference proteome</keyword>
<dbReference type="GO" id="GO:0006355">
    <property type="term" value="P:regulation of DNA-templated transcription"/>
    <property type="evidence" value="ECO:0007669"/>
    <property type="project" value="InterPro"/>
</dbReference>
<dbReference type="InterPro" id="IPR036390">
    <property type="entry name" value="WH_DNA-bd_sf"/>
</dbReference>
<dbReference type="Proteomes" id="UP000516893">
    <property type="component" value="Segment"/>
</dbReference>
<dbReference type="GO" id="GO:0003677">
    <property type="term" value="F:DNA binding"/>
    <property type="evidence" value="ECO:0007669"/>
    <property type="project" value="InterPro"/>
</dbReference>
<reference evidence="2 3" key="1">
    <citation type="submission" date="2020-07" db="EMBL/GenBank/DDBJ databases">
        <title>Complete genome sequence of Achromobacter sp. phage Mano.</title>
        <authorList>
            <person name="Bartz M.L."/>
            <person name="Yao G.W."/>
            <person name="Le T."/>
            <person name="Gonzalez C."/>
            <person name="Young R."/>
            <person name="Liu M."/>
        </authorList>
    </citation>
    <scope>NUCLEOTIDE SEQUENCE [LARGE SCALE GENOMIC DNA]</scope>
</reference>
<dbReference type="InterPro" id="IPR012318">
    <property type="entry name" value="HTH_CRP"/>
</dbReference>
<dbReference type="EMBL" id="MT708550">
    <property type="protein sequence ID" value="QOE32768.1"/>
    <property type="molecule type" value="Genomic_DNA"/>
</dbReference>
<organism evidence="2 3">
    <name type="scientific">Achromobacter phage Mano</name>
    <dbReference type="NCBI Taxonomy" id="2767570"/>
    <lineage>
        <taxon>Viruses</taxon>
        <taxon>Duplodnaviria</taxon>
        <taxon>Heunggongvirae</taxon>
        <taxon>Uroviricota</taxon>
        <taxon>Caudoviricetes</taxon>
        <taxon>Manovirus</taxon>
        <taxon>Manovirus Mano</taxon>
    </lineage>
</organism>
<protein>
    <submittedName>
        <fullName evidence="2">Helix-turn-helix domain-containing protein</fullName>
    </submittedName>
</protein>
<dbReference type="InterPro" id="IPR036388">
    <property type="entry name" value="WH-like_DNA-bd_sf"/>
</dbReference>
<gene>
    <name evidence="2" type="ORF">CPT_Mano_036</name>
</gene>
<evidence type="ECO:0000313" key="2">
    <source>
        <dbReference type="EMBL" id="QOE32768.1"/>
    </source>
</evidence>
<proteinExistence type="predicted"/>
<feature type="domain" description="HTH crp-type" evidence="1">
    <location>
        <begin position="52"/>
        <end position="87"/>
    </location>
</feature>
<evidence type="ECO:0000313" key="3">
    <source>
        <dbReference type="Proteomes" id="UP000516893"/>
    </source>
</evidence>